<feature type="region of interest" description="Disordered" evidence="5">
    <location>
        <begin position="96"/>
        <end position="126"/>
    </location>
</feature>
<name>A0A0C9VH05_SPHS4</name>
<evidence type="ECO:0000313" key="8">
    <source>
        <dbReference type="Proteomes" id="UP000054279"/>
    </source>
</evidence>
<dbReference type="GO" id="GO:0006508">
    <property type="term" value="P:proteolysis"/>
    <property type="evidence" value="ECO:0007669"/>
    <property type="project" value="UniProtKB-KW"/>
</dbReference>
<dbReference type="PANTHER" id="PTHR12606:SF136">
    <property type="entry name" value="ULP1 PROTEASE FAMILY PROTEIN"/>
    <property type="match status" value="1"/>
</dbReference>
<gene>
    <name evidence="7" type="ORF">M422DRAFT_50826</name>
</gene>
<keyword evidence="3" id="KW-0378">Hydrolase</keyword>
<dbReference type="PROSITE" id="PS50600">
    <property type="entry name" value="ULP_PROTEASE"/>
    <property type="match status" value="1"/>
</dbReference>
<evidence type="ECO:0000313" key="7">
    <source>
        <dbReference type="EMBL" id="KIJ36845.1"/>
    </source>
</evidence>
<feature type="compositionally biased region" description="Acidic residues" evidence="5">
    <location>
        <begin position="111"/>
        <end position="125"/>
    </location>
</feature>
<keyword evidence="8" id="KW-1185">Reference proteome</keyword>
<evidence type="ECO:0000259" key="6">
    <source>
        <dbReference type="PROSITE" id="PS50600"/>
    </source>
</evidence>
<dbReference type="Gene3D" id="3.40.395.10">
    <property type="entry name" value="Adenoviral Proteinase, Chain A"/>
    <property type="match status" value="1"/>
</dbReference>
<dbReference type="AlphaFoldDB" id="A0A0C9VH05"/>
<feature type="domain" description="Ubiquitin-like protease family profile" evidence="6">
    <location>
        <begin position="165"/>
        <end position="326"/>
    </location>
</feature>
<comment type="similarity">
    <text evidence="1">Belongs to the peptidase C48 family.</text>
</comment>
<dbReference type="GO" id="GO:0016929">
    <property type="term" value="F:deSUMOylase activity"/>
    <property type="evidence" value="ECO:0007669"/>
    <property type="project" value="TreeGrafter"/>
</dbReference>
<feature type="compositionally biased region" description="Low complexity" evidence="5">
    <location>
        <begin position="63"/>
        <end position="74"/>
    </location>
</feature>
<evidence type="ECO:0000256" key="5">
    <source>
        <dbReference type="SAM" id="MobiDB-lite"/>
    </source>
</evidence>
<evidence type="ECO:0000256" key="1">
    <source>
        <dbReference type="ARBA" id="ARBA00005234"/>
    </source>
</evidence>
<dbReference type="HOGENOM" id="CLU_642784_0_0_1"/>
<dbReference type="PANTHER" id="PTHR12606">
    <property type="entry name" value="SENTRIN/SUMO-SPECIFIC PROTEASE"/>
    <property type="match status" value="1"/>
</dbReference>
<dbReference type="GO" id="GO:0016926">
    <property type="term" value="P:protein desumoylation"/>
    <property type="evidence" value="ECO:0007669"/>
    <property type="project" value="TreeGrafter"/>
</dbReference>
<dbReference type="Proteomes" id="UP000054279">
    <property type="component" value="Unassembled WGS sequence"/>
</dbReference>
<dbReference type="OrthoDB" id="2976051at2759"/>
<reference evidence="7 8" key="1">
    <citation type="submission" date="2014-06" db="EMBL/GenBank/DDBJ databases">
        <title>Evolutionary Origins and Diversification of the Mycorrhizal Mutualists.</title>
        <authorList>
            <consortium name="DOE Joint Genome Institute"/>
            <consortium name="Mycorrhizal Genomics Consortium"/>
            <person name="Kohler A."/>
            <person name="Kuo A."/>
            <person name="Nagy L.G."/>
            <person name="Floudas D."/>
            <person name="Copeland A."/>
            <person name="Barry K.W."/>
            <person name="Cichocki N."/>
            <person name="Veneault-Fourrey C."/>
            <person name="LaButti K."/>
            <person name="Lindquist E.A."/>
            <person name="Lipzen A."/>
            <person name="Lundell T."/>
            <person name="Morin E."/>
            <person name="Murat C."/>
            <person name="Riley R."/>
            <person name="Ohm R."/>
            <person name="Sun H."/>
            <person name="Tunlid A."/>
            <person name="Henrissat B."/>
            <person name="Grigoriev I.V."/>
            <person name="Hibbett D.S."/>
            <person name="Martin F."/>
        </authorList>
    </citation>
    <scope>NUCLEOTIDE SEQUENCE [LARGE SCALE GENOMIC DNA]</scope>
    <source>
        <strain evidence="7 8">SS14</strain>
    </source>
</reference>
<evidence type="ECO:0000256" key="2">
    <source>
        <dbReference type="ARBA" id="ARBA00022670"/>
    </source>
</evidence>
<dbReference type="SUPFAM" id="SSF54001">
    <property type="entry name" value="Cysteine proteinases"/>
    <property type="match status" value="1"/>
</dbReference>
<organism evidence="7 8">
    <name type="scientific">Sphaerobolus stellatus (strain SS14)</name>
    <dbReference type="NCBI Taxonomy" id="990650"/>
    <lineage>
        <taxon>Eukaryota</taxon>
        <taxon>Fungi</taxon>
        <taxon>Dikarya</taxon>
        <taxon>Basidiomycota</taxon>
        <taxon>Agaricomycotina</taxon>
        <taxon>Agaricomycetes</taxon>
        <taxon>Phallomycetidae</taxon>
        <taxon>Geastrales</taxon>
        <taxon>Sphaerobolaceae</taxon>
        <taxon>Sphaerobolus</taxon>
    </lineage>
</organism>
<dbReference type="InterPro" id="IPR038765">
    <property type="entry name" value="Papain-like_cys_pep_sf"/>
</dbReference>
<evidence type="ECO:0000256" key="4">
    <source>
        <dbReference type="ARBA" id="ARBA00022807"/>
    </source>
</evidence>
<sequence>MRELWNIAQHWKLSVGSNLCDWTSLKALLDDIVPPESIFTSNVVSTVAAKLPISGEESDDDISSASESGKSQLSEQEEEELMELVEEAILRDSSLTLVEPEEVNKPQEPGEISEMESEAESEANDEATAVQQVDYGVGPLLMGLIPNPSILWATRMKAGITCGRYGIEKPPLVRFLHGDKWFDGTILTVVAEALVQACGDGSMASHIIPKVLQSIRRMLDSPGDEGAQAGETKYVLVHALEQLSADTGLVVLPVHVPAHWTLVCLDLGRRTIREVFHLLDIVRDARGGTGWLREDWVWETEERQRPTRQFNSYDCGVFTLADMAEYLTVGRSSYFTQEMMPSWRAAIWELLEDLRNVRVVKPPRAESNDDERLCIVRVVKPPRAESNDDERLCISD</sequence>
<dbReference type="InterPro" id="IPR003653">
    <property type="entry name" value="Peptidase_C48_C"/>
</dbReference>
<proteinExistence type="inferred from homology"/>
<dbReference type="GO" id="GO:0005634">
    <property type="term" value="C:nucleus"/>
    <property type="evidence" value="ECO:0007669"/>
    <property type="project" value="TreeGrafter"/>
</dbReference>
<accession>A0A0C9VH05</accession>
<keyword evidence="2" id="KW-0645">Protease</keyword>
<protein>
    <recommendedName>
        <fullName evidence="6">Ubiquitin-like protease family profile domain-containing protein</fullName>
    </recommendedName>
</protein>
<keyword evidence="4" id="KW-0788">Thiol protease</keyword>
<evidence type="ECO:0000256" key="3">
    <source>
        <dbReference type="ARBA" id="ARBA00022801"/>
    </source>
</evidence>
<feature type="region of interest" description="Disordered" evidence="5">
    <location>
        <begin position="54"/>
        <end position="78"/>
    </location>
</feature>
<dbReference type="EMBL" id="KN837174">
    <property type="protein sequence ID" value="KIJ36845.1"/>
    <property type="molecule type" value="Genomic_DNA"/>
</dbReference>